<dbReference type="AlphaFoldDB" id="A0A073K2K6"/>
<keyword evidence="3" id="KW-1185">Reference proteome</keyword>
<feature type="transmembrane region" description="Helical" evidence="1">
    <location>
        <begin position="63"/>
        <end position="85"/>
    </location>
</feature>
<gene>
    <name evidence="2" type="ORF">BAMA_14890</name>
</gene>
<sequence length="89" mass="9445">MEFLFLFVFLLIINVAVVMIAARNRKRWFISGGIVMLLIAPLVLAVTGYTLGVTSGDGIGGGVAGFTFGAITFANGLGFIVRGFMLSQK</sequence>
<comment type="caution">
    <text evidence="2">The sequence shown here is derived from an EMBL/GenBank/DDBJ whole genome shotgun (WGS) entry which is preliminary data.</text>
</comment>
<dbReference type="eggNOG" id="ENOG502ZP0W">
    <property type="taxonomic scope" value="Bacteria"/>
</dbReference>
<dbReference type="RefSeq" id="WP_034637008.1">
    <property type="nucleotide sequence ID" value="NZ_CBCSJC010000020.1"/>
</dbReference>
<organism evidence="2 3">
    <name type="scientific">Bacillus manliponensis</name>
    <dbReference type="NCBI Taxonomy" id="574376"/>
    <lineage>
        <taxon>Bacteria</taxon>
        <taxon>Bacillati</taxon>
        <taxon>Bacillota</taxon>
        <taxon>Bacilli</taxon>
        <taxon>Bacillales</taxon>
        <taxon>Bacillaceae</taxon>
        <taxon>Bacillus</taxon>
        <taxon>Bacillus cereus group</taxon>
    </lineage>
</organism>
<evidence type="ECO:0008006" key="4">
    <source>
        <dbReference type="Google" id="ProtNLM"/>
    </source>
</evidence>
<dbReference type="EMBL" id="JOTN01000003">
    <property type="protein sequence ID" value="KEK20692.1"/>
    <property type="molecule type" value="Genomic_DNA"/>
</dbReference>
<reference evidence="2 3" key="1">
    <citation type="submission" date="2014-06" db="EMBL/GenBank/DDBJ databases">
        <title>Draft genome sequence of Bacillus manliponensis JCM 15802 (MCCC 1A00708).</title>
        <authorList>
            <person name="Lai Q."/>
            <person name="Liu Y."/>
            <person name="Shao Z."/>
        </authorList>
    </citation>
    <scope>NUCLEOTIDE SEQUENCE [LARGE SCALE GENOMIC DNA]</scope>
    <source>
        <strain evidence="2 3">JCM 15802</strain>
    </source>
</reference>
<evidence type="ECO:0000256" key="1">
    <source>
        <dbReference type="SAM" id="Phobius"/>
    </source>
</evidence>
<keyword evidence="1" id="KW-1133">Transmembrane helix</keyword>
<accession>A0A073K2K6</accession>
<name>A0A073K2K6_9BACI</name>
<feature type="transmembrane region" description="Helical" evidence="1">
    <location>
        <begin position="29"/>
        <end position="51"/>
    </location>
</feature>
<dbReference type="Proteomes" id="UP000027822">
    <property type="component" value="Unassembled WGS sequence"/>
</dbReference>
<evidence type="ECO:0000313" key="2">
    <source>
        <dbReference type="EMBL" id="KEK20692.1"/>
    </source>
</evidence>
<evidence type="ECO:0000313" key="3">
    <source>
        <dbReference type="Proteomes" id="UP000027822"/>
    </source>
</evidence>
<feature type="transmembrane region" description="Helical" evidence="1">
    <location>
        <begin position="6"/>
        <end position="22"/>
    </location>
</feature>
<dbReference type="STRING" id="574376.BAMA_14890"/>
<protein>
    <recommendedName>
        <fullName evidence="4">Inner-membrane translocator</fullName>
    </recommendedName>
</protein>
<keyword evidence="1" id="KW-0812">Transmembrane</keyword>
<keyword evidence="1" id="KW-0472">Membrane</keyword>
<proteinExistence type="predicted"/>